<comment type="caution">
    <text evidence="3">The sequence shown here is derived from an EMBL/GenBank/DDBJ whole genome shotgun (WGS) entry which is preliminary data.</text>
</comment>
<reference evidence="4" key="1">
    <citation type="submission" date="2017-09" db="EMBL/GenBank/DDBJ databases">
        <title>Depth-based differentiation of microbial function through sediment-hosted aquifers and enrichment of novel symbionts in the deep terrestrial subsurface.</title>
        <authorList>
            <person name="Probst A.J."/>
            <person name="Ladd B."/>
            <person name="Jarett J.K."/>
            <person name="Geller-Mcgrath D.E."/>
            <person name="Sieber C.M.K."/>
            <person name="Emerson J.B."/>
            <person name="Anantharaman K."/>
            <person name="Thomas B.C."/>
            <person name="Malmstrom R."/>
            <person name="Stieglmeier M."/>
            <person name="Klingl A."/>
            <person name="Woyke T."/>
            <person name="Ryan C.M."/>
            <person name="Banfield J.F."/>
        </authorList>
    </citation>
    <scope>NUCLEOTIDE SEQUENCE [LARGE SCALE GENOMIC DNA]</scope>
</reference>
<dbReference type="NCBIfam" id="TIGR00079">
    <property type="entry name" value="pept_deformyl"/>
    <property type="match status" value="1"/>
</dbReference>
<evidence type="ECO:0000256" key="1">
    <source>
        <dbReference type="ARBA" id="ARBA00010759"/>
    </source>
</evidence>
<feature type="binding site" evidence="2">
    <location>
        <position position="110"/>
    </location>
    <ligand>
        <name>Fe cation</name>
        <dbReference type="ChEBI" id="CHEBI:24875"/>
    </ligand>
</feature>
<dbReference type="Proteomes" id="UP000230119">
    <property type="component" value="Unassembled WGS sequence"/>
</dbReference>
<comment type="function">
    <text evidence="2">Removes the formyl group from the N-terminal Met of newly synthesized proteins. Requires at least a dipeptide for an efficient rate of reaction. N-terminal L-methionine is a prerequisite for activity but the enzyme has broad specificity at other positions.</text>
</comment>
<dbReference type="PANTHER" id="PTHR10458">
    <property type="entry name" value="PEPTIDE DEFORMYLASE"/>
    <property type="match status" value="1"/>
</dbReference>
<dbReference type="InterPro" id="IPR036821">
    <property type="entry name" value="Peptide_deformylase_sf"/>
</dbReference>
<dbReference type="SUPFAM" id="SSF56420">
    <property type="entry name" value="Peptide deformylase"/>
    <property type="match status" value="1"/>
</dbReference>
<keyword evidence="2" id="KW-0648">Protein biosynthesis</keyword>
<dbReference type="EC" id="3.5.1.88" evidence="2"/>
<dbReference type="EMBL" id="PEVA01000162">
    <property type="protein sequence ID" value="PIV08233.1"/>
    <property type="molecule type" value="Genomic_DNA"/>
</dbReference>
<comment type="similarity">
    <text evidence="1 2">Belongs to the polypeptide deformylase family.</text>
</comment>
<keyword evidence="2" id="KW-0479">Metal-binding</keyword>
<evidence type="ECO:0000256" key="2">
    <source>
        <dbReference type="HAMAP-Rule" id="MF_00163"/>
    </source>
</evidence>
<dbReference type="PANTHER" id="PTHR10458:SF22">
    <property type="entry name" value="PEPTIDE DEFORMYLASE"/>
    <property type="match status" value="1"/>
</dbReference>
<dbReference type="HAMAP" id="MF_00163">
    <property type="entry name" value="Pep_deformylase"/>
    <property type="match status" value="1"/>
</dbReference>
<dbReference type="AlphaFoldDB" id="A0A2M7BRW4"/>
<dbReference type="CDD" id="cd00487">
    <property type="entry name" value="Pep_deformylase"/>
    <property type="match status" value="1"/>
</dbReference>
<feature type="active site" evidence="2">
    <location>
        <position position="153"/>
    </location>
</feature>
<evidence type="ECO:0000313" key="4">
    <source>
        <dbReference type="Proteomes" id="UP000230119"/>
    </source>
</evidence>
<evidence type="ECO:0000313" key="3">
    <source>
        <dbReference type="EMBL" id="PIV08233.1"/>
    </source>
</evidence>
<dbReference type="InterPro" id="IPR023635">
    <property type="entry name" value="Peptide_deformylase"/>
</dbReference>
<sequence length="214" mass="24058">MAYKTLSPAFVKPNSPILIKLAKAIPSAEITAKETKETISKMLKVALGEQMDIAKPILVGLAAPQIGISKRIILVDVKANGKGIVGDLRVYINPEIVEVSKETAEWYEGCFSTDRVCGVVERAISITIKAFTPEGKEVTEKHSGYTARIFQHEIDHLNGKEFVSHITDDDKLHWVEDGQFPEYRNKEGWRNWKFLCSREKWMKIKGTSKKSALL</sequence>
<keyword evidence="2" id="KW-0378">Hydrolase</keyword>
<dbReference type="PRINTS" id="PR01576">
    <property type="entry name" value="PDEFORMYLASE"/>
</dbReference>
<dbReference type="Pfam" id="PF01327">
    <property type="entry name" value="Pep_deformylase"/>
    <property type="match status" value="1"/>
</dbReference>
<dbReference type="GO" id="GO:0046872">
    <property type="term" value="F:metal ion binding"/>
    <property type="evidence" value="ECO:0007669"/>
    <property type="project" value="UniProtKB-KW"/>
</dbReference>
<dbReference type="GO" id="GO:0042586">
    <property type="term" value="F:peptide deformylase activity"/>
    <property type="evidence" value="ECO:0007669"/>
    <property type="project" value="UniProtKB-UniRule"/>
</dbReference>
<keyword evidence="2" id="KW-0408">Iron</keyword>
<dbReference type="Gene3D" id="3.90.45.10">
    <property type="entry name" value="Peptide deformylase"/>
    <property type="match status" value="1"/>
</dbReference>
<gene>
    <name evidence="2 3" type="primary">def</name>
    <name evidence="3" type="ORF">COS52_03775</name>
</gene>
<comment type="catalytic activity">
    <reaction evidence="2">
        <text>N-terminal N-formyl-L-methionyl-[peptide] + H2O = N-terminal L-methionyl-[peptide] + formate</text>
        <dbReference type="Rhea" id="RHEA:24420"/>
        <dbReference type="Rhea" id="RHEA-COMP:10639"/>
        <dbReference type="Rhea" id="RHEA-COMP:10640"/>
        <dbReference type="ChEBI" id="CHEBI:15377"/>
        <dbReference type="ChEBI" id="CHEBI:15740"/>
        <dbReference type="ChEBI" id="CHEBI:49298"/>
        <dbReference type="ChEBI" id="CHEBI:64731"/>
        <dbReference type="EC" id="3.5.1.88"/>
    </reaction>
</comment>
<feature type="binding site" evidence="2">
    <location>
        <position position="152"/>
    </location>
    <ligand>
        <name>Fe cation</name>
        <dbReference type="ChEBI" id="CHEBI:24875"/>
    </ligand>
</feature>
<organism evidence="3 4">
    <name type="scientific">Candidatus Roizmanbacteria bacterium CG03_land_8_20_14_0_80_39_12</name>
    <dbReference type="NCBI Taxonomy" id="1974847"/>
    <lineage>
        <taxon>Bacteria</taxon>
        <taxon>Candidatus Roizmaniibacteriota</taxon>
    </lineage>
</organism>
<name>A0A2M7BRW4_9BACT</name>
<protein>
    <recommendedName>
        <fullName evidence="2">Peptide deformylase</fullName>
        <shortName evidence="2">PDF</shortName>
        <ecNumber evidence="2">3.5.1.88</ecNumber>
    </recommendedName>
    <alternativeName>
        <fullName evidence="2">Polypeptide deformylase</fullName>
    </alternativeName>
</protein>
<proteinExistence type="inferred from homology"/>
<accession>A0A2M7BRW4</accession>
<feature type="binding site" evidence="2">
    <location>
        <position position="156"/>
    </location>
    <ligand>
        <name>Fe cation</name>
        <dbReference type="ChEBI" id="CHEBI:24875"/>
    </ligand>
</feature>
<comment type="cofactor">
    <cofactor evidence="2">
        <name>Fe(2+)</name>
        <dbReference type="ChEBI" id="CHEBI:29033"/>
    </cofactor>
    <text evidence="2">Binds 1 Fe(2+) ion.</text>
</comment>
<dbReference type="GO" id="GO:0006412">
    <property type="term" value="P:translation"/>
    <property type="evidence" value="ECO:0007669"/>
    <property type="project" value="UniProtKB-UniRule"/>
</dbReference>